<protein>
    <recommendedName>
        <fullName evidence="2">dolichyl-phosphate beta-D-mannosyltransferase</fullName>
        <ecNumber evidence="2">2.4.1.83</ecNumber>
    </recommendedName>
</protein>
<accession>A0A3G6JBM0</accession>
<evidence type="ECO:0000256" key="1">
    <source>
        <dbReference type="ARBA" id="ARBA00006739"/>
    </source>
</evidence>
<evidence type="ECO:0000256" key="4">
    <source>
        <dbReference type="ARBA" id="ARBA00022679"/>
    </source>
</evidence>
<dbReference type="InterPro" id="IPR039528">
    <property type="entry name" value="DPM1-like"/>
</dbReference>
<dbReference type="GO" id="GO:0004582">
    <property type="term" value="F:dolichyl-phosphate beta-D-mannosyltransferase activity"/>
    <property type="evidence" value="ECO:0007669"/>
    <property type="project" value="UniProtKB-EC"/>
</dbReference>
<evidence type="ECO:0000256" key="3">
    <source>
        <dbReference type="ARBA" id="ARBA00022676"/>
    </source>
</evidence>
<dbReference type="SUPFAM" id="SSF53448">
    <property type="entry name" value="Nucleotide-diphospho-sugar transferases"/>
    <property type="match status" value="1"/>
</dbReference>
<evidence type="ECO:0000256" key="2">
    <source>
        <dbReference type="ARBA" id="ARBA00012704"/>
    </source>
</evidence>
<name>A0A3G6JBM0_9CORY</name>
<dbReference type="Pfam" id="PF00535">
    <property type="entry name" value="Glycos_transf_2"/>
    <property type="match status" value="1"/>
</dbReference>
<feature type="domain" description="Glycosyltransferase 2-like" evidence="6">
    <location>
        <begin position="9"/>
        <end position="172"/>
    </location>
</feature>
<comment type="catalytic activity">
    <reaction evidence="5">
        <text>a di-trans,poly-cis-dolichyl phosphate + GDP-alpha-D-mannose = a di-trans,poly-cis-dolichyl beta-D-mannosyl phosphate + GDP</text>
        <dbReference type="Rhea" id="RHEA:21184"/>
        <dbReference type="Rhea" id="RHEA-COMP:19498"/>
        <dbReference type="Rhea" id="RHEA-COMP:19501"/>
        <dbReference type="ChEBI" id="CHEBI:57527"/>
        <dbReference type="ChEBI" id="CHEBI:57683"/>
        <dbReference type="ChEBI" id="CHEBI:58189"/>
        <dbReference type="ChEBI" id="CHEBI:58211"/>
        <dbReference type="EC" id="2.4.1.83"/>
    </reaction>
</comment>
<evidence type="ECO:0000313" key="7">
    <source>
        <dbReference type="EMBL" id="AZA13544.1"/>
    </source>
</evidence>
<dbReference type="GO" id="GO:0009247">
    <property type="term" value="P:glycolipid biosynthetic process"/>
    <property type="evidence" value="ECO:0007669"/>
    <property type="project" value="TreeGrafter"/>
</dbReference>
<evidence type="ECO:0000259" key="6">
    <source>
        <dbReference type="Pfam" id="PF00535"/>
    </source>
</evidence>
<dbReference type="InterPro" id="IPR001173">
    <property type="entry name" value="Glyco_trans_2-like"/>
</dbReference>
<dbReference type="Proteomes" id="UP000269019">
    <property type="component" value="Chromosome"/>
</dbReference>
<keyword evidence="3 7" id="KW-0328">Glycosyltransferase</keyword>
<dbReference type="AlphaFoldDB" id="A0A3G6JBM0"/>
<gene>
    <name evidence="7" type="ORF">CCHOA_05720</name>
</gene>
<sequence>MATSVTPTCVIIPTYNERDNIESLLDRVLAATDVDVLIVDDNSPDGTGELADDYAAKHDQVHVLHRQGKEGLCAAYVAGFRWALARDYAVICEMDADGSHSPEELPKLLHRIAEGADVVIGSRYVPGGQVRNWPKQRFLLSKAGNIYASMMLGAEIADITAGYRAYRREVLASIDLDSLSRAGYIFQVDLARQAVAAGFDVREVPITFVERVHGESKLDGSFVTSSLKEVTVWGLQHRFEQLKEFTAVSADLVKHEASSFVAKKRRQRRRKAQ</sequence>
<evidence type="ECO:0000256" key="5">
    <source>
        <dbReference type="ARBA" id="ARBA00050499"/>
    </source>
</evidence>
<dbReference type="PANTHER" id="PTHR43398:SF1">
    <property type="entry name" value="DOLICHOL-PHOSPHATE MANNOSYLTRANSFERASE SUBUNIT 1"/>
    <property type="match status" value="1"/>
</dbReference>
<dbReference type="KEGG" id="ccho:CCHOA_05720"/>
<dbReference type="Gene3D" id="3.90.550.10">
    <property type="entry name" value="Spore Coat Polysaccharide Biosynthesis Protein SpsA, Chain A"/>
    <property type="match status" value="1"/>
</dbReference>
<dbReference type="GO" id="GO:0016020">
    <property type="term" value="C:membrane"/>
    <property type="evidence" value="ECO:0007669"/>
    <property type="project" value="GOC"/>
</dbReference>
<dbReference type="OrthoDB" id="9810303at2"/>
<dbReference type="InterPro" id="IPR029044">
    <property type="entry name" value="Nucleotide-diphossugar_trans"/>
</dbReference>
<dbReference type="FunFam" id="3.90.550.10:FF:000122">
    <property type="entry name" value="Dolichol-phosphate mannosyltransferase subunit 1"/>
    <property type="match status" value="1"/>
</dbReference>
<dbReference type="EMBL" id="CP033896">
    <property type="protein sequence ID" value="AZA13544.1"/>
    <property type="molecule type" value="Genomic_DNA"/>
</dbReference>
<keyword evidence="8" id="KW-1185">Reference proteome</keyword>
<keyword evidence="4 7" id="KW-0808">Transferase</keyword>
<proteinExistence type="inferred from homology"/>
<dbReference type="RefSeq" id="WP_123927764.1">
    <property type="nucleotide sequence ID" value="NZ_CP033896.1"/>
</dbReference>
<organism evidence="7 8">
    <name type="scientific">Corynebacterium choanae</name>
    <dbReference type="NCBI Taxonomy" id="1862358"/>
    <lineage>
        <taxon>Bacteria</taxon>
        <taxon>Bacillati</taxon>
        <taxon>Actinomycetota</taxon>
        <taxon>Actinomycetes</taxon>
        <taxon>Mycobacteriales</taxon>
        <taxon>Corynebacteriaceae</taxon>
        <taxon>Corynebacterium</taxon>
    </lineage>
</organism>
<dbReference type="PANTHER" id="PTHR43398">
    <property type="entry name" value="DOLICHOL-PHOSPHATE MANNOSYLTRANSFERASE SUBUNIT 1"/>
    <property type="match status" value="1"/>
</dbReference>
<reference evidence="7 8" key="1">
    <citation type="submission" date="2018-11" db="EMBL/GenBank/DDBJ databases">
        <authorList>
            <person name="Kleinhagauer T."/>
            <person name="Glaeser S.P."/>
            <person name="Spergser J."/>
            <person name="Ruckert C."/>
            <person name="Kaempfer P."/>
            <person name="Busse H.-J."/>
        </authorList>
    </citation>
    <scope>NUCLEOTIDE SEQUENCE [LARGE SCALE GENOMIC DNA]</scope>
    <source>
        <strain evidence="7 8">200CH</strain>
    </source>
</reference>
<dbReference type="EC" id="2.4.1.83" evidence="2"/>
<evidence type="ECO:0000313" key="8">
    <source>
        <dbReference type="Proteomes" id="UP000269019"/>
    </source>
</evidence>
<comment type="similarity">
    <text evidence="1">Belongs to the glycosyltransferase 2 family.</text>
</comment>
<dbReference type="CDD" id="cd06442">
    <property type="entry name" value="DPM1_like"/>
    <property type="match status" value="1"/>
</dbReference>